<dbReference type="InterPro" id="IPR011055">
    <property type="entry name" value="Dup_hybrid_motif"/>
</dbReference>
<dbReference type="GO" id="GO:0004222">
    <property type="term" value="F:metalloendopeptidase activity"/>
    <property type="evidence" value="ECO:0007669"/>
    <property type="project" value="TreeGrafter"/>
</dbReference>
<dbReference type="Gene3D" id="2.70.70.10">
    <property type="entry name" value="Glucose Permease (Domain IIA)"/>
    <property type="match status" value="1"/>
</dbReference>
<dbReference type="AlphaFoldDB" id="A0A2M8PYY6"/>
<accession>A0A2M8PYY6</accession>
<organism evidence="3 4">
    <name type="scientific">Candidatus Thermofonsia Clade 1 bacterium</name>
    <dbReference type="NCBI Taxonomy" id="2364210"/>
    <lineage>
        <taxon>Bacteria</taxon>
        <taxon>Bacillati</taxon>
        <taxon>Chloroflexota</taxon>
        <taxon>Candidatus Thermofontia</taxon>
        <taxon>Candidatus Thermofonsia Clade 1</taxon>
    </lineage>
</organism>
<dbReference type="SUPFAM" id="SSF51261">
    <property type="entry name" value="Duplicated hybrid motif"/>
    <property type="match status" value="1"/>
</dbReference>
<keyword evidence="1" id="KW-0732">Signal</keyword>
<evidence type="ECO:0000259" key="2">
    <source>
        <dbReference type="Pfam" id="PF01551"/>
    </source>
</evidence>
<evidence type="ECO:0000313" key="3">
    <source>
        <dbReference type="EMBL" id="PJF42766.1"/>
    </source>
</evidence>
<dbReference type="CDD" id="cd12797">
    <property type="entry name" value="M23_peptidase"/>
    <property type="match status" value="1"/>
</dbReference>
<name>A0A2M8PYY6_9CHLR</name>
<dbReference type="Pfam" id="PF01551">
    <property type="entry name" value="Peptidase_M23"/>
    <property type="match status" value="1"/>
</dbReference>
<dbReference type="InterPro" id="IPR050570">
    <property type="entry name" value="Cell_wall_metabolism_enzyme"/>
</dbReference>
<dbReference type="InterPro" id="IPR016047">
    <property type="entry name" value="M23ase_b-sheet_dom"/>
</dbReference>
<comment type="caution">
    <text evidence="3">The sequence shown here is derived from an EMBL/GenBank/DDBJ whole genome shotgun (WGS) entry which is preliminary data.</text>
</comment>
<dbReference type="PANTHER" id="PTHR21666">
    <property type="entry name" value="PEPTIDASE-RELATED"/>
    <property type="match status" value="1"/>
</dbReference>
<feature type="domain" description="M23ase beta-sheet core" evidence="2">
    <location>
        <begin position="225"/>
        <end position="317"/>
    </location>
</feature>
<dbReference type="Proteomes" id="UP000228947">
    <property type="component" value="Unassembled WGS sequence"/>
</dbReference>
<dbReference type="PANTHER" id="PTHR21666:SF289">
    <property type="entry name" value="L-ALA--D-GLU ENDOPEPTIDASE"/>
    <property type="match status" value="1"/>
</dbReference>
<gene>
    <name evidence="3" type="ORF">CUN50_02900</name>
</gene>
<proteinExistence type="predicted"/>
<evidence type="ECO:0000313" key="4">
    <source>
        <dbReference type="Proteomes" id="UP000228947"/>
    </source>
</evidence>
<reference evidence="3 4" key="1">
    <citation type="submission" date="2017-11" db="EMBL/GenBank/DDBJ databases">
        <title>Evolution of Phototrophy in the Chloroflexi Phylum Driven by Horizontal Gene Transfer.</title>
        <authorList>
            <person name="Ward L.M."/>
            <person name="Hemp J."/>
            <person name="Shih P.M."/>
            <person name="Mcglynn S.E."/>
            <person name="Fischer W."/>
        </authorList>
    </citation>
    <scope>NUCLEOTIDE SEQUENCE [LARGE SCALE GENOMIC DNA]</scope>
    <source>
        <strain evidence="3">CP1_1M</strain>
    </source>
</reference>
<evidence type="ECO:0000256" key="1">
    <source>
        <dbReference type="ARBA" id="ARBA00022729"/>
    </source>
</evidence>
<dbReference type="EMBL" id="PGTL01000009">
    <property type="protein sequence ID" value="PJF42766.1"/>
    <property type="molecule type" value="Genomic_DNA"/>
</dbReference>
<sequence>MAQRTFRVINAPLNIRNAPGINGTTVIGTFAVDQTFTEIGEPREVDGFRWIQHERGWSAERSLNDGRIFAEVVAAQDTVAPRSELRRTLRVVAPLLNIRSAPSLSATRLGVLFSGERLTEVDEPREADGFRWFKHERGWSAERTLDSKELFATEVQPAPPLNLPERLELPNGNACPLLELFTRMPISLAQTQWIQYFGNTRFAYSLTTDRNVQRRRAYLYSQGLHGGVDFGSNGVEVPVFAGMTGQVSVVRLNTDMYAPNFVMIVNGSYTVVYGHIANIAVSLGQQVTPDTRVGMIDVLHNGSNAHLHLEVRYQGQWIVNPLLFMRADLRQALLSKFDNYALEFQPFDKWQTPLDQPVLQLMNPAQASVIGPAASG</sequence>
<protein>
    <recommendedName>
        <fullName evidence="2">M23ase beta-sheet core domain-containing protein</fullName>
    </recommendedName>
</protein>